<dbReference type="STRING" id="436010.A0A167V481"/>
<reference evidence="2 3" key="1">
    <citation type="journal article" date="2016" name="Mol. Biol. Evol.">
        <title>Comparative Genomics of Early-Diverging Mushroom-Forming Fungi Provides Insights into the Origins of Lignocellulose Decay Capabilities.</title>
        <authorList>
            <person name="Nagy L.G."/>
            <person name="Riley R."/>
            <person name="Tritt A."/>
            <person name="Adam C."/>
            <person name="Daum C."/>
            <person name="Floudas D."/>
            <person name="Sun H."/>
            <person name="Yadav J.S."/>
            <person name="Pangilinan J."/>
            <person name="Larsson K.H."/>
            <person name="Matsuura K."/>
            <person name="Barry K."/>
            <person name="Labutti K."/>
            <person name="Kuo R."/>
            <person name="Ohm R.A."/>
            <person name="Bhattacharya S.S."/>
            <person name="Shirouzu T."/>
            <person name="Yoshinaga Y."/>
            <person name="Martin F.M."/>
            <person name="Grigoriev I.V."/>
            <person name="Hibbett D.S."/>
        </authorList>
    </citation>
    <scope>NUCLEOTIDE SEQUENCE [LARGE SCALE GENOMIC DNA]</scope>
    <source>
        <strain evidence="2 3">CBS 109695</strain>
    </source>
</reference>
<accession>A0A167V481</accession>
<feature type="region of interest" description="Disordered" evidence="1">
    <location>
        <begin position="45"/>
        <end position="76"/>
    </location>
</feature>
<dbReference type="Proteomes" id="UP000076532">
    <property type="component" value="Unassembled WGS sequence"/>
</dbReference>
<dbReference type="EMBL" id="KV417905">
    <property type="protein sequence ID" value="KZP04620.1"/>
    <property type="molecule type" value="Genomic_DNA"/>
</dbReference>
<protein>
    <submittedName>
        <fullName evidence="2">Uncharacterized protein</fullName>
    </submittedName>
</protein>
<dbReference type="OrthoDB" id="3054003at2759"/>
<evidence type="ECO:0000313" key="2">
    <source>
        <dbReference type="EMBL" id="KZP04620.1"/>
    </source>
</evidence>
<organism evidence="2 3">
    <name type="scientific">Athelia psychrophila</name>
    <dbReference type="NCBI Taxonomy" id="1759441"/>
    <lineage>
        <taxon>Eukaryota</taxon>
        <taxon>Fungi</taxon>
        <taxon>Dikarya</taxon>
        <taxon>Basidiomycota</taxon>
        <taxon>Agaricomycotina</taxon>
        <taxon>Agaricomycetes</taxon>
        <taxon>Agaricomycetidae</taxon>
        <taxon>Atheliales</taxon>
        <taxon>Atheliaceae</taxon>
        <taxon>Athelia</taxon>
    </lineage>
</organism>
<evidence type="ECO:0000313" key="3">
    <source>
        <dbReference type="Proteomes" id="UP000076532"/>
    </source>
</evidence>
<dbReference type="AlphaFoldDB" id="A0A167V481"/>
<proteinExistence type="predicted"/>
<name>A0A167V481_9AGAM</name>
<feature type="non-terminal residue" evidence="2">
    <location>
        <position position="118"/>
    </location>
</feature>
<keyword evidence="3" id="KW-1185">Reference proteome</keyword>
<sequence length="118" mass="12569">MSSGIPSSWTLSEKDIFSGKKFPRFQLLLNIAAKARGVYGYLDGSITQPTPPIPTPDTAPLTTASPPDPTPWISTTPSSAEWVVRDAYTLSMIVNNVTDTAGLGVKTDGSAHEAYQSL</sequence>
<gene>
    <name evidence="2" type="ORF">FIBSPDRAFT_767087</name>
</gene>
<evidence type="ECO:0000256" key="1">
    <source>
        <dbReference type="SAM" id="MobiDB-lite"/>
    </source>
</evidence>